<reference evidence="2" key="2">
    <citation type="submission" date="2015-06" db="UniProtKB">
        <authorList>
            <consortium name="EnsemblProtists"/>
        </authorList>
    </citation>
    <scope>IDENTIFICATION</scope>
    <source>
        <strain evidence="2">Pr102</strain>
    </source>
</reference>
<feature type="compositionally biased region" description="Basic residues" evidence="1">
    <location>
        <begin position="15"/>
        <end position="24"/>
    </location>
</feature>
<accession>H3H053</accession>
<feature type="compositionally biased region" description="Acidic residues" evidence="1">
    <location>
        <begin position="345"/>
        <end position="355"/>
    </location>
</feature>
<evidence type="ECO:0000313" key="2">
    <source>
        <dbReference type="EnsemblProtists" id="Phyra83506"/>
    </source>
</evidence>
<dbReference type="AlphaFoldDB" id="H3H053"/>
<name>H3H053_PHYRM</name>
<dbReference type="InParanoid" id="H3H053"/>
<evidence type="ECO:0000256" key="1">
    <source>
        <dbReference type="SAM" id="MobiDB-lite"/>
    </source>
</evidence>
<feature type="compositionally biased region" description="Basic and acidic residues" evidence="1">
    <location>
        <begin position="335"/>
        <end position="344"/>
    </location>
</feature>
<dbReference type="Proteomes" id="UP000005238">
    <property type="component" value="Unassembled WGS sequence"/>
</dbReference>
<organism evidence="2 3">
    <name type="scientific">Phytophthora ramorum</name>
    <name type="common">Sudden oak death agent</name>
    <dbReference type="NCBI Taxonomy" id="164328"/>
    <lineage>
        <taxon>Eukaryota</taxon>
        <taxon>Sar</taxon>
        <taxon>Stramenopiles</taxon>
        <taxon>Oomycota</taxon>
        <taxon>Peronosporomycetes</taxon>
        <taxon>Peronosporales</taxon>
        <taxon>Peronosporaceae</taxon>
        <taxon>Phytophthora</taxon>
    </lineage>
</organism>
<dbReference type="HOGENOM" id="CLU_761805_0_0_1"/>
<proteinExistence type="predicted"/>
<feature type="region of interest" description="Disordered" evidence="1">
    <location>
        <begin position="335"/>
        <end position="364"/>
    </location>
</feature>
<protein>
    <submittedName>
        <fullName evidence="2">Uncharacterized protein</fullName>
    </submittedName>
</protein>
<dbReference type="eggNOG" id="ENOG502R2TI">
    <property type="taxonomic scope" value="Eukaryota"/>
</dbReference>
<dbReference type="OMA" id="YEHEAHD"/>
<reference evidence="3" key="1">
    <citation type="journal article" date="2006" name="Science">
        <title>Phytophthora genome sequences uncover evolutionary origins and mechanisms of pathogenesis.</title>
        <authorList>
            <person name="Tyler B.M."/>
            <person name="Tripathy S."/>
            <person name="Zhang X."/>
            <person name="Dehal P."/>
            <person name="Jiang R.H."/>
            <person name="Aerts A."/>
            <person name="Arredondo F.D."/>
            <person name="Baxter L."/>
            <person name="Bensasson D."/>
            <person name="Beynon J.L."/>
            <person name="Chapman J."/>
            <person name="Damasceno C.M."/>
            <person name="Dorrance A.E."/>
            <person name="Dou D."/>
            <person name="Dickerman A.W."/>
            <person name="Dubchak I.L."/>
            <person name="Garbelotto M."/>
            <person name="Gijzen M."/>
            <person name="Gordon S.G."/>
            <person name="Govers F."/>
            <person name="Grunwald N.J."/>
            <person name="Huang W."/>
            <person name="Ivors K.L."/>
            <person name="Jones R.W."/>
            <person name="Kamoun S."/>
            <person name="Krampis K."/>
            <person name="Lamour K.H."/>
            <person name="Lee M.K."/>
            <person name="McDonald W.H."/>
            <person name="Medina M."/>
            <person name="Meijer H.J."/>
            <person name="Nordberg E.K."/>
            <person name="Maclean D.J."/>
            <person name="Ospina-Giraldo M.D."/>
            <person name="Morris P.F."/>
            <person name="Phuntumart V."/>
            <person name="Putnam N.H."/>
            <person name="Rash S."/>
            <person name="Rose J.K."/>
            <person name="Sakihama Y."/>
            <person name="Salamov A.A."/>
            <person name="Savidor A."/>
            <person name="Scheuring C.F."/>
            <person name="Smith B.M."/>
            <person name="Sobral B.W."/>
            <person name="Terry A."/>
            <person name="Torto-Alalibo T.A."/>
            <person name="Win J."/>
            <person name="Xu Z."/>
            <person name="Zhang H."/>
            <person name="Grigoriev I.V."/>
            <person name="Rokhsar D.S."/>
            <person name="Boore J.L."/>
        </authorList>
    </citation>
    <scope>NUCLEOTIDE SEQUENCE [LARGE SCALE GENOMIC DNA]</scope>
    <source>
        <strain evidence="3">Pr102</strain>
    </source>
</reference>
<feature type="compositionally biased region" description="Polar residues" evidence="1">
    <location>
        <begin position="72"/>
        <end position="94"/>
    </location>
</feature>
<feature type="region of interest" description="Disordered" evidence="1">
    <location>
        <begin position="1"/>
        <end position="95"/>
    </location>
</feature>
<sequence>MRSLLAVNGATTGFRARRPHRVGAPRRGYGSVHGGAPPATGHEVFSPAHMTAATSSTVSSAVPTKASKRPATRSSTKTMSPPNKKQRASAQKTPSPVAFSFDLACDTPASIRRDLARLVKQAAAEGKGSFRLAYPWRGQRDWYAPNGFAHLHLKQWRQWMKHRRTFFVLAFYAPSNKAEARHKAKASAIQGRLQFLSANIEVFGYYDFMDRYEHEAHDNLMWLGGKAPKHSADAKDSGDRPQEDLVTLFRRDRPIYDRTITSTLDPFTVDEDGCRSIPDLLEQLQALDPTRRPHLRLSDKALARNALDVAGGDPPADVAKPILAGVKIWVEDLKPYKPSEKGDDGSDFEDEDEEFMVLPPTPPV</sequence>
<keyword evidence="3" id="KW-1185">Reference proteome</keyword>
<evidence type="ECO:0000313" key="3">
    <source>
        <dbReference type="Proteomes" id="UP000005238"/>
    </source>
</evidence>
<dbReference type="EMBL" id="DS566086">
    <property type="status" value="NOT_ANNOTATED_CDS"/>
    <property type="molecule type" value="Genomic_DNA"/>
</dbReference>
<feature type="compositionally biased region" description="Low complexity" evidence="1">
    <location>
        <begin position="51"/>
        <end position="65"/>
    </location>
</feature>
<dbReference type="EnsemblProtists" id="Phyra83506">
    <property type="protein sequence ID" value="Phyra83506"/>
    <property type="gene ID" value="Phyra83506"/>
</dbReference>